<gene>
    <name evidence="2" type="ORF">L486_00166</name>
</gene>
<protein>
    <submittedName>
        <fullName evidence="2">Uncharacterized protein</fullName>
    </submittedName>
</protein>
<reference evidence="2 3" key="1">
    <citation type="submission" date="2013-07" db="EMBL/GenBank/DDBJ databases">
        <title>The Genome Sequence of Kwoniella mangroviensis CBS10435.</title>
        <authorList>
            <consortium name="The Broad Institute Genome Sequencing Platform"/>
            <person name="Cuomo C."/>
            <person name="Litvintseva A."/>
            <person name="Chen Y."/>
            <person name="Heitman J."/>
            <person name="Sun S."/>
            <person name="Springer D."/>
            <person name="Dromer F."/>
            <person name="Young S.K."/>
            <person name="Zeng Q."/>
            <person name="Gargeya S."/>
            <person name="Fitzgerald M."/>
            <person name="Abouelleil A."/>
            <person name="Alvarado L."/>
            <person name="Berlin A.M."/>
            <person name="Chapman S.B."/>
            <person name="Dewar J."/>
            <person name="Goldberg J."/>
            <person name="Griggs A."/>
            <person name="Gujja S."/>
            <person name="Hansen M."/>
            <person name="Howarth C."/>
            <person name="Imamovic A."/>
            <person name="Larimer J."/>
            <person name="McCowan C."/>
            <person name="Murphy C."/>
            <person name="Pearson M."/>
            <person name="Priest M."/>
            <person name="Roberts A."/>
            <person name="Saif S."/>
            <person name="Shea T."/>
            <person name="Sykes S."/>
            <person name="Wortman J."/>
            <person name="Nusbaum C."/>
            <person name="Birren B."/>
        </authorList>
    </citation>
    <scope>NUCLEOTIDE SEQUENCE [LARGE SCALE GENOMIC DNA]</scope>
    <source>
        <strain evidence="2 3">CBS 10435</strain>
    </source>
</reference>
<evidence type="ECO:0000256" key="1">
    <source>
        <dbReference type="SAM" id="SignalP"/>
    </source>
</evidence>
<dbReference type="OrthoDB" id="2565689at2759"/>
<dbReference type="EMBL" id="KI669459">
    <property type="protein sequence ID" value="OCF60533.1"/>
    <property type="molecule type" value="Genomic_DNA"/>
</dbReference>
<dbReference type="Proteomes" id="UP000092583">
    <property type="component" value="Unassembled WGS sequence"/>
</dbReference>
<dbReference type="AlphaFoldDB" id="A0A1B9IYC6"/>
<keyword evidence="3" id="KW-1185">Reference proteome</keyword>
<sequence>MRSTIALTFLFISSLIYSALADYVDMVIESEKDLAATLDKFVEDHPDTYDFIAKTFDGKIVIQIRFEDDTVGIEGFFTETEELLDDLDVAQKSILGSISLSDDYNDQQWGGTTLASLQGYRYGAPDELEKRLICAPCRGCLRDINEHLKKRVSLCGQFCATRLSCVVPGCQRCYYTGGACLWQKSCQRVSFFHLSIQSDNVVTE</sequence>
<reference evidence="3" key="2">
    <citation type="submission" date="2013-12" db="EMBL/GenBank/DDBJ databases">
        <title>Evolution of pathogenesis and genome organization in the Tremellales.</title>
        <authorList>
            <person name="Cuomo C."/>
            <person name="Litvintseva A."/>
            <person name="Heitman J."/>
            <person name="Chen Y."/>
            <person name="Sun S."/>
            <person name="Springer D."/>
            <person name="Dromer F."/>
            <person name="Young S."/>
            <person name="Zeng Q."/>
            <person name="Chapman S."/>
            <person name="Gujja S."/>
            <person name="Saif S."/>
            <person name="Birren B."/>
        </authorList>
    </citation>
    <scope>NUCLEOTIDE SEQUENCE [LARGE SCALE GENOMIC DNA]</scope>
    <source>
        <strain evidence="3">CBS 10435</strain>
    </source>
</reference>
<keyword evidence="1" id="KW-0732">Signal</keyword>
<name>A0A1B9IYC6_9TREE</name>
<organism evidence="2 3">
    <name type="scientific">Kwoniella mangroviensis CBS 10435</name>
    <dbReference type="NCBI Taxonomy" id="1331196"/>
    <lineage>
        <taxon>Eukaryota</taxon>
        <taxon>Fungi</taxon>
        <taxon>Dikarya</taxon>
        <taxon>Basidiomycota</taxon>
        <taxon>Agaricomycotina</taxon>
        <taxon>Tremellomycetes</taxon>
        <taxon>Tremellales</taxon>
        <taxon>Cryptococcaceae</taxon>
        <taxon>Kwoniella</taxon>
    </lineage>
</organism>
<accession>A0A1B9IYC6</accession>
<feature type="signal peptide" evidence="1">
    <location>
        <begin position="1"/>
        <end position="21"/>
    </location>
</feature>
<evidence type="ECO:0000313" key="2">
    <source>
        <dbReference type="EMBL" id="OCF60533.1"/>
    </source>
</evidence>
<proteinExistence type="predicted"/>
<feature type="chain" id="PRO_5008629075" evidence="1">
    <location>
        <begin position="22"/>
        <end position="204"/>
    </location>
</feature>
<evidence type="ECO:0000313" key="3">
    <source>
        <dbReference type="Proteomes" id="UP000092583"/>
    </source>
</evidence>